<comment type="caution">
    <text evidence="2">The sequence shown here is derived from an EMBL/GenBank/DDBJ whole genome shotgun (WGS) entry which is preliminary data.</text>
</comment>
<accession>A0A7J5BNA4</accession>
<dbReference type="AlphaFoldDB" id="A0A7J5BNA4"/>
<gene>
    <name evidence="2" type="ORF">F8O01_15340</name>
</gene>
<evidence type="ECO:0000313" key="2">
    <source>
        <dbReference type="EMBL" id="KAB1653442.1"/>
    </source>
</evidence>
<sequence length="158" mass="16876">MGYSVEALEGIELPTHRGGRILVGGRPPRPQLVCFVPYAYTPVCGVEIDGLVDLAPDAEQEGIDLVVVSCDSDAVLAAWLGEHIEIDSSAIHGASDFWPHGHAARAFGVFDEERGVPDRVSVAINRDGAVRLVAEALPGEARPHRAHVRALDWLAGGR</sequence>
<dbReference type="InterPro" id="IPR000866">
    <property type="entry name" value="AhpC/TSA"/>
</dbReference>
<evidence type="ECO:0000313" key="3">
    <source>
        <dbReference type="Proteomes" id="UP000467240"/>
    </source>
</evidence>
<evidence type="ECO:0000259" key="1">
    <source>
        <dbReference type="PROSITE" id="PS51352"/>
    </source>
</evidence>
<dbReference type="Gene3D" id="3.40.30.10">
    <property type="entry name" value="Glutaredoxin"/>
    <property type="match status" value="1"/>
</dbReference>
<protein>
    <submittedName>
        <fullName evidence="2">Redoxin domain-containing protein</fullName>
    </submittedName>
</protein>
<dbReference type="RefSeq" id="WP_158041790.1">
    <property type="nucleotide sequence ID" value="NZ_JACCFV010000001.1"/>
</dbReference>
<dbReference type="PROSITE" id="PS51352">
    <property type="entry name" value="THIOREDOXIN_2"/>
    <property type="match status" value="1"/>
</dbReference>
<dbReference type="GO" id="GO:0016491">
    <property type="term" value="F:oxidoreductase activity"/>
    <property type="evidence" value="ECO:0007669"/>
    <property type="project" value="InterPro"/>
</dbReference>
<dbReference type="Proteomes" id="UP000467240">
    <property type="component" value="Unassembled WGS sequence"/>
</dbReference>
<dbReference type="InterPro" id="IPR036249">
    <property type="entry name" value="Thioredoxin-like_sf"/>
</dbReference>
<dbReference type="GO" id="GO:0016209">
    <property type="term" value="F:antioxidant activity"/>
    <property type="evidence" value="ECO:0007669"/>
    <property type="project" value="InterPro"/>
</dbReference>
<dbReference type="InterPro" id="IPR013766">
    <property type="entry name" value="Thioredoxin_domain"/>
</dbReference>
<dbReference type="OrthoDB" id="9812811at2"/>
<keyword evidence="3" id="KW-1185">Reference proteome</keyword>
<organism evidence="2 3">
    <name type="scientific">Pseudoclavibacter chungangensis</name>
    <dbReference type="NCBI Taxonomy" id="587635"/>
    <lineage>
        <taxon>Bacteria</taxon>
        <taxon>Bacillati</taxon>
        <taxon>Actinomycetota</taxon>
        <taxon>Actinomycetes</taxon>
        <taxon>Micrococcales</taxon>
        <taxon>Microbacteriaceae</taxon>
        <taxon>Pseudoclavibacter</taxon>
    </lineage>
</organism>
<reference evidence="2 3" key="1">
    <citation type="submission" date="2019-09" db="EMBL/GenBank/DDBJ databases">
        <title>Phylogeny of genus Pseudoclavibacter and closely related genus.</title>
        <authorList>
            <person name="Li Y."/>
        </authorList>
    </citation>
    <scope>NUCLEOTIDE SEQUENCE [LARGE SCALE GENOMIC DNA]</scope>
    <source>
        <strain evidence="2 3">DSM 23821</strain>
    </source>
</reference>
<name>A0A7J5BNA4_9MICO</name>
<dbReference type="SUPFAM" id="SSF52833">
    <property type="entry name" value="Thioredoxin-like"/>
    <property type="match status" value="1"/>
</dbReference>
<proteinExistence type="predicted"/>
<dbReference type="EMBL" id="WBJZ01000023">
    <property type="protein sequence ID" value="KAB1653442.1"/>
    <property type="molecule type" value="Genomic_DNA"/>
</dbReference>
<feature type="domain" description="Thioredoxin" evidence="1">
    <location>
        <begin position="2"/>
        <end position="156"/>
    </location>
</feature>
<dbReference type="Pfam" id="PF00578">
    <property type="entry name" value="AhpC-TSA"/>
    <property type="match status" value="1"/>
</dbReference>